<evidence type="ECO:0000256" key="6">
    <source>
        <dbReference type="ARBA" id="ARBA00023204"/>
    </source>
</evidence>
<feature type="compositionally biased region" description="Low complexity" evidence="7">
    <location>
        <begin position="58"/>
        <end position="76"/>
    </location>
</feature>
<dbReference type="SUPFAM" id="SSF51658">
    <property type="entry name" value="Xylose isomerase-like"/>
    <property type="match status" value="1"/>
</dbReference>
<name>A0A9D4TQ93_CHLVU</name>
<dbReference type="InterPro" id="IPR004601">
    <property type="entry name" value="UvdE"/>
</dbReference>
<dbReference type="GO" id="GO:0004519">
    <property type="term" value="F:endonuclease activity"/>
    <property type="evidence" value="ECO:0007669"/>
    <property type="project" value="UniProtKB-KW"/>
</dbReference>
<accession>A0A9D4TQ93</accession>
<dbReference type="GO" id="GO:0006289">
    <property type="term" value="P:nucleotide-excision repair"/>
    <property type="evidence" value="ECO:0007669"/>
    <property type="project" value="InterPro"/>
</dbReference>
<evidence type="ECO:0000256" key="3">
    <source>
        <dbReference type="ARBA" id="ARBA00022763"/>
    </source>
</evidence>
<keyword evidence="6" id="KW-0234">DNA repair</keyword>
<dbReference type="EMBL" id="SIDB01000006">
    <property type="protein sequence ID" value="KAI3431620.1"/>
    <property type="molecule type" value="Genomic_DNA"/>
</dbReference>
<feature type="region of interest" description="Disordered" evidence="7">
    <location>
        <begin position="58"/>
        <end position="91"/>
    </location>
</feature>
<reference evidence="8" key="2">
    <citation type="submission" date="2020-11" db="EMBL/GenBank/DDBJ databases">
        <authorList>
            <person name="Cecchin M."/>
            <person name="Marcolungo L."/>
            <person name="Rossato M."/>
            <person name="Girolomoni L."/>
            <person name="Cosentino E."/>
            <person name="Cuine S."/>
            <person name="Li-Beisson Y."/>
            <person name="Delledonne M."/>
            <person name="Ballottari M."/>
        </authorList>
    </citation>
    <scope>NUCLEOTIDE SEQUENCE</scope>
    <source>
        <strain evidence="8">211/11P</strain>
        <tissue evidence="8">Whole cell</tissue>
    </source>
</reference>
<dbReference type="NCBIfam" id="TIGR00629">
    <property type="entry name" value="uvde"/>
    <property type="match status" value="1"/>
</dbReference>
<keyword evidence="5" id="KW-0378">Hydrolase</keyword>
<evidence type="ECO:0000256" key="1">
    <source>
        <dbReference type="ARBA" id="ARBA00022722"/>
    </source>
</evidence>
<keyword evidence="2" id="KW-0255">Endonuclease</keyword>
<feature type="compositionally biased region" description="Low complexity" evidence="7">
    <location>
        <begin position="119"/>
        <end position="129"/>
    </location>
</feature>
<evidence type="ECO:0000313" key="8">
    <source>
        <dbReference type="EMBL" id="KAI3431620.1"/>
    </source>
</evidence>
<dbReference type="InterPro" id="IPR036237">
    <property type="entry name" value="Xyl_isomerase-like_sf"/>
</dbReference>
<keyword evidence="4" id="KW-0228">DNA excision</keyword>
<reference evidence="8" key="1">
    <citation type="journal article" date="2019" name="Plant J.">
        <title>Chlorella vulgaris genome assembly and annotation reveals the molecular basis for metabolic acclimation to high light conditions.</title>
        <authorList>
            <person name="Cecchin M."/>
            <person name="Marcolungo L."/>
            <person name="Rossato M."/>
            <person name="Girolomoni L."/>
            <person name="Cosentino E."/>
            <person name="Cuine S."/>
            <person name="Li-Beisson Y."/>
            <person name="Delledonne M."/>
            <person name="Ballottari M."/>
        </authorList>
    </citation>
    <scope>NUCLEOTIDE SEQUENCE</scope>
    <source>
        <strain evidence="8">211/11P</strain>
    </source>
</reference>
<sequence>MSFLRGCWVRPSIVSQFTRYCAANSTPAPHVVSIARVFRAAMGRARSKSNAAAAAVSGWPATPTAAAVPPTIASPPSGRKRRGREAPPAEQLLSASVPEAATAEAEDVVPAASLLIEEAEAEPQPAEATAVRRRTRRRRAAELVATDNTPMSPAAADPLRDEQVEVGVEVGVEVEEEEAPKPKKKGGGRRRQPDPPPLTDMPTAEYVARLQAEGYTPPPLPVPNLGYACLNTTLRDLRPSIFTSRDCIKRTMDAKGLPHLGSLALQNCQDLPLMIQWNAEHGIRFFRMSSVIFPWIGTYDAKELPQYEGIAAALRLAGDLARLHGQRITFHPSHFVKLAATDAELASKSIRELEGHSQILDLMGYEPSPVNKINIHVGGIYSSTGSKEDTMRRWAESFQRLSPSCRARMTIENDDVASAFSLEDLLFLHELTKCPLVFDFHHHRFCPGSLSEKEALEAAMKTWPAGIRPVVHWSESQEGRKPFAHSDYVRGPINLHGHEDKVDVMIEAKMKELALMAYRGDIQFPADVGTIEEAPIGQEAEVALKFV</sequence>
<evidence type="ECO:0000256" key="4">
    <source>
        <dbReference type="ARBA" id="ARBA00022769"/>
    </source>
</evidence>
<feature type="region of interest" description="Disordered" evidence="7">
    <location>
        <begin position="119"/>
        <end position="138"/>
    </location>
</feature>
<dbReference type="Pfam" id="PF03851">
    <property type="entry name" value="UvdE"/>
    <property type="match status" value="1"/>
</dbReference>
<comment type="caution">
    <text evidence="8">The sequence shown here is derived from an EMBL/GenBank/DDBJ whole genome shotgun (WGS) entry which is preliminary data.</text>
</comment>
<dbReference type="GO" id="GO:0016787">
    <property type="term" value="F:hydrolase activity"/>
    <property type="evidence" value="ECO:0007669"/>
    <property type="project" value="UniProtKB-KW"/>
</dbReference>
<evidence type="ECO:0000256" key="5">
    <source>
        <dbReference type="ARBA" id="ARBA00022801"/>
    </source>
</evidence>
<protein>
    <submittedName>
        <fullName evidence="8">Uncharacterized protein</fullName>
    </submittedName>
</protein>
<dbReference type="AlphaFoldDB" id="A0A9D4TQ93"/>
<feature type="region of interest" description="Disordered" evidence="7">
    <location>
        <begin position="171"/>
        <end position="201"/>
    </location>
</feature>
<dbReference type="Proteomes" id="UP001055712">
    <property type="component" value="Unassembled WGS sequence"/>
</dbReference>
<dbReference type="OrthoDB" id="541883at2759"/>
<dbReference type="GO" id="GO:0009411">
    <property type="term" value="P:response to UV"/>
    <property type="evidence" value="ECO:0007669"/>
    <property type="project" value="InterPro"/>
</dbReference>
<dbReference type="Gene3D" id="3.20.20.150">
    <property type="entry name" value="Divalent-metal-dependent TIM barrel enzymes"/>
    <property type="match status" value="1"/>
</dbReference>
<keyword evidence="9" id="KW-1185">Reference proteome</keyword>
<keyword evidence="3" id="KW-0227">DNA damage</keyword>
<gene>
    <name evidence="8" type="ORF">D9Q98_004669</name>
</gene>
<dbReference type="PANTHER" id="PTHR31290:SF5">
    <property type="entry name" value="UV-DAMAGE ENDONUCLEASE"/>
    <property type="match status" value="1"/>
</dbReference>
<proteinExistence type="predicted"/>
<organism evidence="8 9">
    <name type="scientific">Chlorella vulgaris</name>
    <name type="common">Green alga</name>
    <dbReference type="NCBI Taxonomy" id="3077"/>
    <lineage>
        <taxon>Eukaryota</taxon>
        <taxon>Viridiplantae</taxon>
        <taxon>Chlorophyta</taxon>
        <taxon>core chlorophytes</taxon>
        <taxon>Trebouxiophyceae</taxon>
        <taxon>Chlorellales</taxon>
        <taxon>Chlorellaceae</taxon>
        <taxon>Chlorella clade</taxon>
        <taxon>Chlorella</taxon>
    </lineage>
</organism>
<evidence type="ECO:0000313" key="9">
    <source>
        <dbReference type="Proteomes" id="UP001055712"/>
    </source>
</evidence>
<evidence type="ECO:0000256" key="7">
    <source>
        <dbReference type="SAM" id="MobiDB-lite"/>
    </source>
</evidence>
<evidence type="ECO:0000256" key="2">
    <source>
        <dbReference type="ARBA" id="ARBA00022759"/>
    </source>
</evidence>
<dbReference type="PANTHER" id="PTHR31290">
    <property type="entry name" value="UV-DAMAGE ENDONUCLEASE"/>
    <property type="match status" value="1"/>
</dbReference>
<keyword evidence="1" id="KW-0540">Nuclease</keyword>